<evidence type="ECO:0000259" key="18">
    <source>
        <dbReference type="PROSITE" id="PS50105"/>
    </source>
</evidence>
<dbReference type="GO" id="GO:0031981">
    <property type="term" value="C:nuclear lumen"/>
    <property type="evidence" value="ECO:0007669"/>
    <property type="project" value="UniProtKB-ARBA"/>
</dbReference>
<feature type="domain" description="TIR" evidence="17">
    <location>
        <begin position="975"/>
        <end position="1118"/>
    </location>
</feature>
<dbReference type="PANTHER" id="PTHR22998">
    <property type="entry name" value="SARM1"/>
    <property type="match status" value="1"/>
</dbReference>
<keyword evidence="10" id="KW-0378">Hydrolase</keyword>
<dbReference type="GO" id="GO:0003899">
    <property type="term" value="F:DNA-directed RNA polymerase activity"/>
    <property type="evidence" value="ECO:0007669"/>
    <property type="project" value="UniProtKB-EC"/>
</dbReference>
<feature type="compositionally biased region" description="Low complexity" evidence="16">
    <location>
        <begin position="29"/>
        <end position="47"/>
    </location>
</feature>
<dbReference type="InterPro" id="IPR016024">
    <property type="entry name" value="ARM-type_fold"/>
</dbReference>
<evidence type="ECO:0000256" key="8">
    <source>
        <dbReference type="ARBA" id="ARBA00022695"/>
    </source>
</evidence>
<dbReference type="GO" id="GO:0005737">
    <property type="term" value="C:cytoplasm"/>
    <property type="evidence" value="ECO:0007669"/>
    <property type="project" value="UniProtKB-SubCell"/>
</dbReference>
<keyword evidence="8 15" id="KW-0548">Nucleotidyltransferase</keyword>
<evidence type="ECO:0000256" key="13">
    <source>
        <dbReference type="ARBA" id="ARBA00023163"/>
    </source>
</evidence>
<dbReference type="Pfam" id="PF00623">
    <property type="entry name" value="RNA_pol_Rpb1_2"/>
    <property type="match status" value="1"/>
</dbReference>
<proteinExistence type="evidence at transcript level"/>
<evidence type="ECO:0000256" key="9">
    <source>
        <dbReference type="ARBA" id="ARBA00022737"/>
    </source>
</evidence>
<dbReference type="Pfam" id="PF07647">
    <property type="entry name" value="SAM_2"/>
    <property type="match status" value="1"/>
</dbReference>
<evidence type="ECO:0000256" key="15">
    <source>
        <dbReference type="RuleBase" id="RU004279"/>
    </source>
</evidence>
<dbReference type="FunFam" id="1.10.150.50:FF:000056">
    <property type="entry name" value="Ectoderm-expressed 4, isoform D"/>
    <property type="match status" value="1"/>
</dbReference>
<keyword evidence="12" id="KW-0520">NAD</keyword>
<dbReference type="GO" id="GO:0003677">
    <property type="term" value="F:DNA binding"/>
    <property type="evidence" value="ECO:0007669"/>
    <property type="project" value="InterPro"/>
</dbReference>
<keyword evidence="11" id="KW-0391">Immunity</keyword>
<dbReference type="InterPro" id="IPR001660">
    <property type="entry name" value="SAM"/>
</dbReference>
<dbReference type="FunFam" id="3.30.1490.180:FF:000002">
    <property type="entry name" value="DNA-directed RNA polymerase subunit"/>
    <property type="match status" value="1"/>
</dbReference>
<evidence type="ECO:0000256" key="3">
    <source>
        <dbReference type="ARBA" id="ARBA00008291"/>
    </source>
</evidence>
<dbReference type="FunFam" id="1.10.150.50:FF:000043">
    <property type="entry name" value="Sterile alpha and TIR motif-containing 1"/>
    <property type="match status" value="1"/>
</dbReference>
<dbReference type="GO" id="GO:0034128">
    <property type="term" value="P:negative regulation of MyD88-independent toll-like receptor signaling pathway"/>
    <property type="evidence" value="ECO:0007669"/>
    <property type="project" value="InterPro"/>
</dbReference>
<dbReference type="GO" id="GO:0006351">
    <property type="term" value="P:DNA-templated transcription"/>
    <property type="evidence" value="ECO:0007669"/>
    <property type="project" value="InterPro"/>
</dbReference>
<dbReference type="GO" id="GO:0061809">
    <property type="term" value="F:NAD+ nucleosidase activity, cyclic ADP-ribose generating"/>
    <property type="evidence" value="ECO:0007669"/>
    <property type="project" value="UniProtKB-EC"/>
</dbReference>
<comment type="catalytic activity">
    <reaction evidence="15">
        <text>RNA(n) + a ribonucleoside 5'-triphosphate = RNA(n+1) + diphosphate</text>
        <dbReference type="Rhea" id="RHEA:21248"/>
        <dbReference type="Rhea" id="RHEA-COMP:14527"/>
        <dbReference type="Rhea" id="RHEA-COMP:17342"/>
        <dbReference type="ChEBI" id="CHEBI:33019"/>
        <dbReference type="ChEBI" id="CHEBI:61557"/>
        <dbReference type="ChEBI" id="CHEBI:140395"/>
        <dbReference type="EC" id="2.7.7.6"/>
    </reaction>
</comment>
<evidence type="ECO:0000256" key="14">
    <source>
        <dbReference type="ARBA" id="ARBA00047304"/>
    </source>
</evidence>
<comment type="function">
    <text evidence="15">DNA-dependent RNA polymerase catalyzes the transcription of DNA into RNA using the four ribonucleoside triphosphates as substrates.</text>
</comment>
<evidence type="ECO:0000256" key="7">
    <source>
        <dbReference type="ARBA" id="ARBA00022679"/>
    </source>
</evidence>
<keyword evidence="9" id="KW-0677">Repeat</keyword>
<dbReference type="InterPro" id="IPR006592">
    <property type="entry name" value="RNA_pol_N"/>
</dbReference>
<dbReference type="InterPro" id="IPR000157">
    <property type="entry name" value="TIR_dom"/>
</dbReference>
<feature type="region of interest" description="Disordered" evidence="16">
    <location>
        <begin position="1"/>
        <end position="56"/>
    </location>
</feature>
<dbReference type="SUPFAM" id="SSF64484">
    <property type="entry name" value="beta and beta-prime subunits of DNA dependent RNA-polymerase"/>
    <property type="match status" value="1"/>
</dbReference>
<keyword evidence="6" id="KW-0399">Innate immunity</keyword>
<dbReference type="CDD" id="cd24153">
    <property type="entry name" value="SARM1_N"/>
    <property type="match status" value="1"/>
</dbReference>
<feature type="region of interest" description="Disordered" evidence="16">
    <location>
        <begin position="1291"/>
        <end position="1394"/>
    </location>
</feature>
<feature type="compositionally biased region" description="Polar residues" evidence="16">
    <location>
        <begin position="1172"/>
        <end position="1186"/>
    </location>
</feature>
<dbReference type="GO" id="GO:0003953">
    <property type="term" value="F:NAD+ nucleosidase activity"/>
    <property type="evidence" value="ECO:0007669"/>
    <property type="project" value="InterPro"/>
</dbReference>
<dbReference type="SMART" id="SM00255">
    <property type="entry name" value="TIR"/>
    <property type="match status" value="1"/>
</dbReference>
<dbReference type="SUPFAM" id="SSF52200">
    <property type="entry name" value="Toll/Interleukin receptor TIR domain"/>
    <property type="match status" value="1"/>
</dbReference>
<evidence type="ECO:0000259" key="17">
    <source>
        <dbReference type="PROSITE" id="PS50104"/>
    </source>
</evidence>
<evidence type="ECO:0000256" key="4">
    <source>
        <dbReference type="ARBA" id="ARBA00022478"/>
    </source>
</evidence>
<feature type="region of interest" description="Disordered" evidence="16">
    <location>
        <begin position="1159"/>
        <end position="1190"/>
    </location>
</feature>
<dbReference type="InterPro" id="IPR035897">
    <property type="entry name" value="Toll_tir_struct_dom_sf"/>
</dbReference>
<dbReference type="Pfam" id="PF00536">
    <property type="entry name" value="SAM_1"/>
    <property type="match status" value="1"/>
</dbReference>
<dbReference type="Gene3D" id="3.40.50.10140">
    <property type="entry name" value="Toll/interleukin-1 receptor homology (TIR) domain"/>
    <property type="match status" value="1"/>
</dbReference>
<dbReference type="PROSITE" id="PS50104">
    <property type="entry name" value="TIR"/>
    <property type="match status" value="1"/>
</dbReference>
<evidence type="ECO:0000256" key="11">
    <source>
        <dbReference type="ARBA" id="ARBA00022859"/>
    </source>
</evidence>
<evidence type="ECO:0000313" key="19">
    <source>
        <dbReference type="EMBL" id="SVE77424.1"/>
    </source>
</evidence>
<dbReference type="Gene3D" id="1.10.150.50">
    <property type="entry name" value="Transcription Factor, Ets-1"/>
    <property type="match status" value="2"/>
</dbReference>
<feature type="compositionally biased region" description="Polar residues" evidence="16">
    <location>
        <begin position="284"/>
        <end position="293"/>
    </location>
</feature>
<dbReference type="EMBL" id="LR007805">
    <property type="protein sequence ID" value="SVE77424.1"/>
    <property type="molecule type" value="mRNA"/>
</dbReference>
<comment type="catalytic activity">
    <reaction evidence="14">
        <text>NAD(+) + H2O = ADP-D-ribose + nicotinamide + H(+)</text>
        <dbReference type="Rhea" id="RHEA:16301"/>
        <dbReference type="ChEBI" id="CHEBI:15377"/>
        <dbReference type="ChEBI" id="CHEBI:15378"/>
        <dbReference type="ChEBI" id="CHEBI:17154"/>
        <dbReference type="ChEBI" id="CHEBI:57540"/>
        <dbReference type="ChEBI" id="CHEBI:57967"/>
        <dbReference type="EC" id="3.2.2.6"/>
    </reaction>
    <physiologicalReaction direction="left-to-right" evidence="14">
        <dbReference type="Rhea" id="RHEA:16302"/>
    </physiologicalReaction>
</comment>
<dbReference type="GO" id="GO:0019677">
    <property type="term" value="P:NAD+ catabolic process"/>
    <property type="evidence" value="ECO:0007669"/>
    <property type="project" value="UniProtKB-ARBA"/>
</dbReference>
<evidence type="ECO:0000256" key="5">
    <source>
        <dbReference type="ARBA" id="ARBA00022490"/>
    </source>
</evidence>
<dbReference type="InterPro" id="IPR000722">
    <property type="entry name" value="RNA_pol_asu"/>
</dbReference>
<dbReference type="SUPFAM" id="SSF47769">
    <property type="entry name" value="SAM/Pointed domain"/>
    <property type="match status" value="2"/>
</dbReference>
<dbReference type="FunFam" id="2.40.40.20:FF:000019">
    <property type="entry name" value="DNA-directed RNA polymerase II subunit RPB1"/>
    <property type="match status" value="1"/>
</dbReference>
<dbReference type="InterPro" id="IPR007080">
    <property type="entry name" value="RNA_pol_Rpb1_1"/>
</dbReference>
<feature type="compositionally biased region" description="Low complexity" evidence="16">
    <location>
        <begin position="122"/>
        <end position="189"/>
    </location>
</feature>
<keyword evidence="7 15" id="KW-0808">Transferase</keyword>
<dbReference type="GO" id="GO:0045087">
    <property type="term" value="P:innate immune response"/>
    <property type="evidence" value="ECO:0007669"/>
    <property type="project" value="UniProtKB-KW"/>
</dbReference>
<name>A0A4Y7M9Z3_9CRUS</name>
<dbReference type="Gene3D" id="3.30.1490.180">
    <property type="entry name" value="RNA polymerase ii"/>
    <property type="match status" value="1"/>
</dbReference>
<evidence type="ECO:0000256" key="10">
    <source>
        <dbReference type="ARBA" id="ARBA00022801"/>
    </source>
</evidence>
<dbReference type="GO" id="GO:0030425">
    <property type="term" value="C:dendrite"/>
    <property type="evidence" value="ECO:0007669"/>
    <property type="project" value="TreeGrafter"/>
</dbReference>
<dbReference type="Gene3D" id="2.40.40.20">
    <property type="match status" value="1"/>
</dbReference>
<evidence type="ECO:0000256" key="2">
    <source>
        <dbReference type="ARBA" id="ARBA00006460"/>
    </source>
</evidence>
<feature type="compositionally biased region" description="Polar residues" evidence="16">
    <location>
        <begin position="112"/>
        <end position="121"/>
    </location>
</feature>
<dbReference type="InterPro" id="IPR039184">
    <property type="entry name" value="SARM1"/>
</dbReference>
<dbReference type="SMART" id="SM00454">
    <property type="entry name" value="SAM"/>
    <property type="match status" value="2"/>
</dbReference>
<dbReference type="FunFam" id="3.40.50.10140:FF:000012">
    <property type="entry name" value="Sterile alpha and TIR motif-containing protein"/>
    <property type="match status" value="1"/>
</dbReference>
<keyword evidence="13 15" id="KW-0804">Transcription</keyword>
<feature type="region of interest" description="Disordered" evidence="16">
    <location>
        <begin position="268"/>
        <end position="312"/>
    </location>
</feature>
<evidence type="ECO:0000256" key="16">
    <source>
        <dbReference type="SAM" id="MobiDB-lite"/>
    </source>
</evidence>
<organism evidence="19">
    <name type="scientific">Daphnia lumholtzi</name>
    <dbReference type="NCBI Taxonomy" id="42856"/>
    <lineage>
        <taxon>Eukaryota</taxon>
        <taxon>Metazoa</taxon>
        <taxon>Ecdysozoa</taxon>
        <taxon>Arthropoda</taxon>
        <taxon>Crustacea</taxon>
        <taxon>Branchiopoda</taxon>
        <taxon>Diplostraca</taxon>
        <taxon>Cladocera</taxon>
        <taxon>Anomopoda</taxon>
        <taxon>Daphniidae</taxon>
        <taxon>Daphnia</taxon>
    </lineage>
</organism>
<dbReference type="CDD" id="cd09501">
    <property type="entry name" value="SAM_SARM1-like_repeat1"/>
    <property type="match status" value="1"/>
</dbReference>
<evidence type="ECO:0000256" key="6">
    <source>
        <dbReference type="ARBA" id="ARBA00022588"/>
    </source>
</evidence>
<dbReference type="GO" id="GO:0044297">
    <property type="term" value="C:cell body"/>
    <property type="evidence" value="ECO:0007669"/>
    <property type="project" value="UniProtKB-ARBA"/>
</dbReference>
<protein>
    <recommendedName>
        <fullName evidence="15">DNA-directed RNA polymerase subunit</fullName>
        <ecNumber evidence="15">2.7.7.6</ecNumber>
    </recommendedName>
</protein>
<dbReference type="GO" id="GO:0000428">
    <property type="term" value="C:DNA-directed RNA polymerase complex"/>
    <property type="evidence" value="ECO:0007669"/>
    <property type="project" value="UniProtKB-KW"/>
</dbReference>
<dbReference type="SMART" id="SM00663">
    <property type="entry name" value="RPOLA_N"/>
    <property type="match status" value="1"/>
</dbReference>
<dbReference type="Gene3D" id="1.25.10.10">
    <property type="entry name" value="Leucine-rich Repeat Variant"/>
    <property type="match status" value="1"/>
</dbReference>
<sequence>MSEFPVESQTMSGIGSDVTATADGANGMSSSGSSTTTASGRSSAASQQPPPPPQGDVAAMIENFQHKKTGASSHSTASMLNRINHHQSSNITVPSTVGATGSMVVTSGSPGTTLIIGNTNPTQQQVVSSTSSSTSSSRVKRSSQVMHHSMSSSEISSSNKHSSQLQSSSSKMSTQELTSNLSELKSSMSEMKSSLSSHLVAAANAAAQSSAKFPSGGLLQGSLEGLNMVNADGTELAIVDVDHDFGVVANPAGCLATLNNNNINSSNAAGNGGKSSEMKFEQTRVASATSTKITHGDGYSSEEATANASHSRRLQADGLHYEESGQAAAMKARLEMDGVTAEKAAAVKQEQRSLKAGDMSQQESRTTAAASMKLTTDNFSAEKVAMATQQQKQTITSSGRFNQERHAAASSQSKLTINAKSVRKELSVVSSSQMNGTLVSLEDADLMSSLPSLDDLDILDSSSDLADVEQAKAKYTGVMSSCVERLKEMASRSKQSHMMPCYLDRVSQMVGKAWAVPAPHGQSLASSLCDVLRDNGGLDVLINNCVADDSNLQLSSARLLEQCLTQENREYVVECGLDKVVSVACGCTEPSAQVDQSRVGTGLLEHLFQHNDVTCSEVVKLGGLDAVVRECRRSDVEILRHCAGALANLSLYGGAENQEAMIKRQVPMWLFPLAFHTDDNIKYYACLAIAVLVANKEIEAAVLQSVTLNLVEPFVSTHNPYEFANTVAATWQHHARRGLGQSKNWLRRLVPVLNSKREEARNLAAFHFCMEAGIIQKSQGSTDIFSEIGAIDPLKSVASSPNAIASKYAAQTLRLIGEEVPHKLSQQVPLWSSEDVREWVRQIGFDDHCESFADVCKVDGDLLLQLTEEMLRDDIGMRNAILRKRFMRELAILKKMADYSSCDKSSLNDFLQSLDPAFCAYTYSMLNSGVDKKSLRLLSEEQLLTECGIINSIHRQRIFDAIRCENGIYDYLDNKPLDAFISYRRSTGSQLASLLKVHLQLRNFTVFIDVERLEAGKFDNNLLQSISQAKYFLLVLTPNALDRCLGDDERKDWVHREIVAALESNCKIIPIIDNFQWPLPEDLPEDMRAVCYFNGVRWVHDYQDACVDKLDKFMRGDAYGKGGDHIHGRRPQDGMLTPSYTPGSASILQPGAALLNRNCNNGNGVQPVPPTYQRQGSNESGKGSYSSDKEMGGVGTNGFCNGVGGGGGGGAISVANPVALHSPLVQRRISAGQHLPAPFFNHARNGWVTPIGSLPAGVPRSRSLDTGLCHDAQLDHSANHPPQINEVVIPDTSDSEEHDDVIESPPVRTEPSVRPNTLFMKSPSPPVVVVQQPSPTTERPSRRDRAPVVRTKSKAAQTIVAAINQAAGTRKPPRRSTTGDDESPEPTTPTGSAKFVDRCVTKMKTLINKSVKKDNTILNEQLVAYENAAQFNKEIEPMISCGLINMLNPLDILCLFERIPDEDIQFLLMNPEHGHPKDMILTRVPVPPVCIRPSVVSDLKAGTNEDDLTMKLTEIVFLNDVIVKHRLMGAKSQMILEDWDFLQLQCALYINSELSGIPLNMQPKKASRGIVQRLKGKQGRFRGNLSGKRVDFSGRTVISPDPNLRIDQVGVPELVAKILTFPTRVNEANIELMRKLVRNGADVYPGANYLQEKDSDFKKFLKYGNRDSIARNLKLGDLIERHMMDEDIVLFNRQPSLHKLSIMCHRAKVLPHRTFRFNECVCTPYNADFDGDEMNLHLPQTEEARAEAWILMGNKYNLVTPRNGELLIAAIQRMADNVKIFLAADEVNMVIKLPPPCIQKPAALWSI</sequence>
<dbReference type="Pfam" id="PF04997">
    <property type="entry name" value="RNA_pol_Rpb1_1"/>
    <property type="match status" value="1"/>
</dbReference>
<feature type="domain" description="SAM" evidence="18">
    <location>
        <begin position="831"/>
        <end position="896"/>
    </location>
</feature>
<feature type="region of interest" description="Disordered" evidence="16">
    <location>
        <begin position="112"/>
        <end position="189"/>
    </location>
</feature>
<dbReference type="GO" id="GO:0048678">
    <property type="term" value="P:response to axon injury"/>
    <property type="evidence" value="ECO:0007669"/>
    <property type="project" value="InterPro"/>
</dbReference>
<dbReference type="PANTHER" id="PTHR22998:SF1">
    <property type="entry name" value="NAD(+) HYDROLASE SARM1"/>
    <property type="match status" value="1"/>
</dbReference>
<dbReference type="Pfam" id="PF13676">
    <property type="entry name" value="TIR_2"/>
    <property type="match status" value="1"/>
</dbReference>
<dbReference type="SUPFAM" id="SSF48371">
    <property type="entry name" value="ARM repeat"/>
    <property type="match status" value="1"/>
</dbReference>
<comment type="subcellular location">
    <subcellularLocation>
        <location evidence="1">Cytoplasm</location>
    </subcellularLocation>
</comment>
<dbReference type="EC" id="2.7.7.6" evidence="15"/>
<comment type="similarity">
    <text evidence="3">Belongs to the SARM1 family.</text>
</comment>
<evidence type="ECO:0000256" key="1">
    <source>
        <dbReference type="ARBA" id="ARBA00004496"/>
    </source>
</evidence>
<evidence type="ECO:0000256" key="12">
    <source>
        <dbReference type="ARBA" id="ARBA00023027"/>
    </source>
</evidence>
<feature type="compositionally biased region" description="Acidic residues" evidence="16">
    <location>
        <begin position="1293"/>
        <end position="1302"/>
    </location>
</feature>
<keyword evidence="5" id="KW-0963">Cytoplasm</keyword>
<comment type="similarity">
    <text evidence="2 15">Belongs to the RNA polymerase beta' chain family.</text>
</comment>
<dbReference type="InterPro" id="IPR013761">
    <property type="entry name" value="SAM/pointed_sf"/>
</dbReference>
<dbReference type="CDD" id="cd09502">
    <property type="entry name" value="SAM_SARM1-like_repeat2"/>
    <property type="match status" value="1"/>
</dbReference>
<keyword evidence="4 15" id="KW-0240">DNA-directed RNA polymerase</keyword>
<gene>
    <name evidence="19" type="primary">EOG090X00FC</name>
</gene>
<dbReference type="PROSITE" id="PS50105">
    <property type="entry name" value="SAM_DOMAIN"/>
    <property type="match status" value="1"/>
</dbReference>
<dbReference type="InterPro" id="IPR011989">
    <property type="entry name" value="ARM-like"/>
</dbReference>
<dbReference type="GO" id="GO:0035591">
    <property type="term" value="F:signaling adaptor activity"/>
    <property type="evidence" value="ECO:0007669"/>
    <property type="project" value="InterPro"/>
</dbReference>
<accession>A0A4Y7M9Z3</accession>
<reference evidence="19" key="1">
    <citation type="submission" date="2018-08" db="EMBL/GenBank/DDBJ databases">
        <authorList>
            <person name="Cornetti L."/>
        </authorList>
    </citation>
    <scope>NUCLEOTIDE SEQUENCE</scope>
    <source>
        <strain evidence="19">IN-PA-1</strain>
    </source>
</reference>
<dbReference type="GO" id="GO:0007165">
    <property type="term" value="P:signal transduction"/>
    <property type="evidence" value="ECO:0007669"/>
    <property type="project" value="InterPro"/>
</dbReference>